<feature type="signal peptide" evidence="1">
    <location>
        <begin position="1"/>
        <end position="16"/>
    </location>
</feature>
<accession>A0AA36DS10</accession>
<feature type="chain" id="PRO_5041289690" evidence="1">
    <location>
        <begin position="17"/>
        <end position="145"/>
    </location>
</feature>
<evidence type="ECO:0000313" key="3">
    <source>
        <dbReference type="Proteomes" id="UP001176961"/>
    </source>
</evidence>
<proteinExistence type="predicted"/>
<name>A0AA36DS10_CYLNA</name>
<keyword evidence="1" id="KW-0732">Signal</keyword>
<protein>
    <submittedName>
        <fullName evidence="2">Uncharacterized protein</fullName>
    </submittedName>
</protein>
<gene>
    <name evidence="2" type="ORF">CYNAS_LOCUS3611</name>
</gene>
<organism evidence="2 3">
    <name type="scientific">Cylicocyclus nassatus</name>
    <name type="common">Nematode worm</name>
    <dbReference type="NCBI Taxonomy" id="53992"/>
    <lineage>
        <taxon>Eukaryota</taxon>
        <taxon>Metazoa</taxon>
        <taxon>Ecdysozoa</taxon>
        <taxon>Nematoda</taxon>
        <taxon>Chromadorea</taxon>
        <taxon>Rhabditida</taxon>
        <taxon>Rhabditina</taxon>
        <taxon>Rhabditomorpha</taxon>
        <taxon>Strongyloidea</taxon>
        <taxon>Strongylidae</taxon>
        <taxon>Cylicocyclus</taxon>
    </lineage>
</organism>
<keyword evidence="3" id="KW-1185">Reference proteome</keyword>
<dbReference type="EMBL" id="CATQJL010000001">
    <property type="protein sequence ID" value="CAJ0591628.1"/>
    <property type="molecule type" value="Genomic_DNA"/>
</dbReference>
<comment type="caution">
    <text evidence="2">The sequence shown here is derived from an EMBL/GenBank/DDBJ whole genome shotgun (WGS) entry which is preliminary data.</text>
</comment>
<reference evidence="2" key="1">
    <citation type="submission" date="2023-07" db="EMBL/GenBank/DDBJ databases">
        <authorList>
            <consortium name="CYATHOMIX"/>
        </authorList>
    </citation>
    <scope>NUCLEOTIDE SEQUENCE</scope>
    <source>
        <strain evidence="2">N/A</strain>
    </source>
</reference>
<sequence>MFHPLHLCFTFSVILCVSVTHDHCDHDNLGPLVRDKLKELLKKKKAQYSCELEDKVAYDIFLYYVTTVRTPKNMKKVVNFVDSIESFYKARYFKSVEELYKIDHVKGKNVGCARLPSRFPKPQEYILEPSAPTIDMHTYKQRMIA</sequence>
<evidence type="ECO:0000256" key="1">
    <source>
        <dbReference type="SAM" id="SignalP"/>
    </source>
</evidence>
<dbReference type="AlphaFoldDB" id="A0AA36DS10"/>
<evidence type="ECO:0000313" key="2">
    <source>
        <dbReference type="EMBL" id="CAJ0591628.1"/>
    </source>
</evidence>
<dbReference type="Proteomes" id="UP001176961">
    <property type="component" value="Unassembled WGS sequence"/>
</dbReference>